<organism evidence="2 3">
    <name type="scientific">Oopsacas minuta</name>
    <dbReference type="NCBI Taxonomy" id="111878"/>
    <lineage>
        <taxon>Eukaryota</taxon>
        <taxon>Metazoa</taxon>
        <taxon>Porifera</taxon>
        <taxon>Hexactinellida</taxon>
        <taxon>Hexasterophora</taxon>
        <taxon>Lyssacinosida</taxon>
        <taxon>Leucopsacidae</taxon>
        <taxon>Oopsacas</taxon>
    </lineage>
</organism>
<accession>A0AAV7JJ63</accession>
<dbReference type="InterPro" id="IPR012337">
    <property type="entry name" value="RNaseH-like_sf"/>
</dbReference>
<feature type="domain" description="Piwi" evidence="1">
    <location>
        <begin position="1"/>
        <end position="268"/>
    </location>
</feature>
<dbReference type="PANTHER" id="PTHR22891">
    <property type="entry name" value="EUKARYOTIC TRANSLATION INITIATION FACTOR 2C"/>
    <property type="match status" value="1"/>
</dbReference>
<dbReference type="EMBL" id="JAKMXF010000324">
    <property type="protein sequence ID" value="KAI6648946.1"/>
    <property type="molecule type" value="Genomic_DNA"/>
</dbReference>
<evidence type="ECO:0000313" key="3">
    <source>
        <dbReference type="Proteomes" id="UP001165289"/>
    </source>
</evidence>
<dbReference type="Proteomes" id="UP001165289">
    <property type="component" value="Unassembled WGS sequence"/>
</dbReference>
<dbReference type="SMART" id="SM00950">
    <property type="entry name" value="Piwi"/>
    <property type="match status" value="1"/>
</dbReference>
<protein>
    <submittedName>
        <fullName evidence="2">Protein argonaute-2</fullName>
    </submittedName>
</protein>
<reference evidence="2 3" key="1">
    <citation type="journal article" date="2023" name="BMC Biol.">
        <title>The compact genome of the sponge Oopsacas minuta (Hexactinellida) is lacking key metazoan core genes.</title>
        <authorList>
            <person name="Santini S."/>
            <person name="Schenkelaars Q."/>
            <person name="Jourda C."/>
            <person name="Duchesne M."/>
            <person name="Belahbib H."/>
            <person name="Rocher C."/>
            <person name="Selva M."/>
            <person name="Riesgo A."/>
            <person name="Vervoort M."/>
            <person name="Leys S.P."/>
            <person name="Kodjabachian L."/>
            <person name="Le Bivic A."/>
            <person name="Borchiellini C."/>
            <person name="Claverie J.M."/>
            <person name="Renard E."/>
        </authorList>
    </citation>
    <scope>NUCLEOTIDE SEQUENCE [LARGE SCALE GENOMIC DNA]</scope>
    <source>
        <strain evidence="2">SPO-2</strain>
    </source>
</reference>
<comment type="caution">
    <text evidence="2">The sequence shown here is derived from an EMBL/GenBank/DDBJ whole genome shotgun (WGS) entry which is preliminary data.</text>
</comment>
<dbReference type="InterPro" id="IPR036397">
    <property type="entry name" value="RNaseH_sf"/>
</dbReference>
<keyword evidence="3" id="KW-1185">Reference proteome</keyword>
<dbReference type="PROSITE" id="PS50822">
    <property type="entry name" value="PIWI"/>
    <property type="match status" value="1"/>
</dbReference>
<evidence type="ECO:0000313" key="2">
    <source>
        <dbReference type="EMBL" id="KAI6648946.1"/>
    </source>
</evidence>
<evidence type="ECO:0000259" key="1">
    <source>
        <dbReference type="PROSITE" id="PS50822"/>
    </source>
</evidence>
<dbReference type="Gene3D" id="3.30.420.10">
    <property type="entry name" value="Ribonuclease H-like superfamily/Ribonuclease H"/>
    <property type="match status" value="1"/>
</dbReference>
<proteinExistence type="predicted"/>
<dbReference type="SUPFAM" id="SSF53098">
    <property type="entry name" value="Ribonuclease H-like"/>
    <property type="match status" value="1"/>
</dbReference>
<dbReference type="AlphaFoldDB" id="A0AAV7JJ63"/>
<dbReference type="GO" id="GO:0003676">
    <property type="term" value="F:nucleic acid binding"/>
    <property type="evidence" value="ECO:0007669"/>
    <property type="project" value="InterPro"/>
</dbReference>
<gene>
    <name evidence="2" type="ORF">LOD99_7019</name>
</gene>
<name>A0AAV7JJ63_9METZ</name>
<dbReference type="Pfam" id="PF02171">
    <property type="entry name" value="Piwi"/>
    <property type="match status" value="1"/>
</dbReference>
<dbReference type="InterPro" id="IPR003165">
    <property type="entry name" value="Piwi"/>
</dbReference>
<sequence>MNGSTLGGICLKINAKLGGINHYATVHTTDPLLIDTMILGADVNHPKPGPTMYDSPSIAVACVALDREISRYYSTCRFQKNIYNAKQRQEIIVEFESMCDELLNEYEKFNNELPKKILFYRDGVSESQFQFCLNHELPAIKRACMKFAKDFNPKITLVCVQKRHHMRMFEIQKENTIKNVNPGTYLDHTITHPYEYDFYLCSHAAMKGTARAAHYHVLHDEIKYTPNQLFTITNQLCYCYSRCTKSVSIPPPVYYADLIAYRYMNCFDAYRGKRNIVQNQDPDKIDWDLYRKKVNIEMLPGKMFWA</sequence>